<feature type="transmembrane region" description="Helical" evidence="15">
    <location>
        <begin position="605"/>
        <end position="625"/>
    </location>
</feature>
<dbReference type="RefSeq" id="XP_025029246.1">
    <property type="nucleotide sequence ID" value="XM_025173478.1"/>
</dbReference>
<gene>
    <name evidence="18" type="primary">TAS1R3</name>
</gene>
<evidence type="ECO:0000256" key="9">
    <source>
        <dbReference type="ARBA" id="ARBA00023180"/>
    </source>
</evidence>
<dbReference type="AlphaFoldDB" id="A0A9F5J476"/>
<evidence type="ECO:0000256" key="13">
    <source>
        <dbReference type="ARBA" id="ARBA00040705"/>
    </source>
</evidence>
<feature type="transmembrane region" description="Helical" evidence="15">
    <location>
        <begin position="492"/>
        <end position="518"/>
    </location>
</feature>
<evidence type="ECO:0000256" key="4">
    <source>
        <dbReference type="ARBA" id="ARBA00022729"/>
    </source>
</evidence>
<dbReference type="CTD" id="83756"/>
<dbReference type="KEGG" id="pbi:103052071"/>
<evidence type="ECO:0000256" key="15">
    <source>
        <dbReference type="SAM" id="Phobius"/>
    </source>
</evidence>
<dbReference type="GeneID" id="103052071"/>
<dbReference type="FunFam" id="3.40.50.2300:FF:000016">
    <property type="entry name" value="Taste 1 receptor member 2"/>
    <property type="match status" value="1"/>
</dbReference>
<dbReference type="OrthoDB" id="5984008at2759"/>
<dbReference type="PRINTS" id="PR00248">
    <property type="entry name" value="GPCRMGR"/>
</dbReference>
<sequence>MKFAIEEINNSTTLLPGIVLGYDIYDNCMAPRLTLQPSLLFLAKAGTSSLGVLCDYAGYQTRVMAVVGPHSSELCTVTARLFSLFLMPQVSYGATTEKLNNEGLYPSFFRSVPSDKSQLEAMMQLLVVFQWNWISVVASDDGYGREGLSLLSSMVANKSICVAYEGLIPSEILEPGYPERLKQMIQAINETNVNVVILFSSDQAARALFQMWVRLGLGKKVWIGTQTWVVSDAVTTLHHIRSIGTVIGFVIKGGEVPGFQEYVHNLLDLTQGDSFCQASQAQAEAMSADIQGPPCEQCNHVLYQNITAVLDHHQTFAVYVAVHSVAHALHELLRCQSGHCRKSNLKPGELINELRKVNFSIGNQAFHFNQDRSIDLGYKVIWWHWRDSRIEPIILGHFNQTLHINKSLVQFHTPDQTVPPSECLTTCPPGQIRQIKGFHLCCYDCIDCEKGTFSSSTDDSTCSPCPEHQWSPPRSTRCYSRSEKYLSWSEPLVVALLSLLILTFALTCLAGGLFLRYLQTPAAQATGGTTCLLALFSLALMGLSSTLYVGKPSTTTCLLQQPICALCLNACFSTIAVKAFQIMLANDFGDSRPNALHFLARRRPWAVVAWCFLVEILLCTGYLYASPSLLVKNYKLFSSQVLLQCKIQSWAAFAIIHGHNSFLAFISFLCTFMVPVSPKHYNLARGITFAAVTYFITLVVFIPTYASVKEDTQPAVQMGAMLLCIVGLLATYYLPKCYIFYLKPEQNRLDYFQDYTKERQQEQKSQD</sequence>
<evidence type="ECO:0000256" key="8">
    <source>
        <dbReference type="ARBA" id="ARBA00023170"/>
    </source>
</evidence>
<dbReference type="InterPro" id="IPR038550">
    <property type="entry name" value="GPCR_3_9-Cys_sf"/>
</dbReference>
<evidence type="ECO:0000259" key="16">
    <source>
        <dbReference type="PROSITE" id="PS50259"/>
    </source>
</evidence>
<dbReference type="PRINTS" id="PR00592">
    <property type="entry name" value="CASENSINGR"/>
</dbReference>
<dbReference type="GO" id="GO:0004930">
    <property type="term" value="F:G protein-coupled receptor activity"/>
    <property type="evidence" value="ECO:0007669"/>
    <property type="project" value="UniProtKB-KW"/>
</dbReference>
<dbReference type="PROSITE" id="PS50259">
    <property type="entry name" value="G_PROTEIN_RECEP_F3_4"/>
    <property type="match status" value="1"/>
</dbReference>
<dbReference type="FunFam" id="2.10.50.30:FF:000004">
    <property type="entry name" value="Taste receptor type 1 member 3-like protein"/>
    <property type="match status" value="1"/>
</dbReference>
<keyword evidence="6" id="KW-0297">G-protein coupled receptor</keyword>
<reference evidence="18" key="1">
    <citation type="submission" date="2025-08" db="UniProtKB">
        <authorList>
            <consortium name="RefSeq"/>
        </authorList>
    </citation>
    <scope>IDENTIFICATION</scope>
    <source>
        <tissue evidence="18">Liver</tissue>
    </source>
</reference>
<dbReference type="SUPFAM" id="SSF53822">
    <property type="entry name" value="Periplasmic binding protein-like I"/>
    <property type="match status" value="1"/>
</dbReference>
<dbReference type="InterPro" id="IPR017979">
    <property type="entry name" value="GPCR_3_CS"/>
</dbReference>
<evidence type="ECO:0000256" key="5">
    <source>
        <dbReference type="ARBA" id="ARBA00022989"/>
    </source>
</evidence>
<dbReference type="GO" id="GO:0005886">
    <property type="term" value="C:plasma membrane"/>
    <property type="evidence" value="ECO:0007669"/>
    <property type="project" value="UniProtKB-SubCell"/>
</dbReference>
<dbReference type="OMA" id="FHLCCYD"/>
<keyword evidence="9" id="KW-0325">Glycoprotein</keyword>
<dbReference type="InterPro" id="IPR000337">
    <property type="entry name" value="GPCR_3"/>
</dbReference>
<evidence type="ECO:0000256" key="10">
    <source>
        <dbReference type="ARBA" id="ARBA00023224"/>
    </source>
</evidence>
<dbReference type="InterPro" id="IPR011500">
    <property type="entry name" value="GPCR_3_9-Cys_dom"/>
</dbReference>
<dbReference type="PROSITE" id="PS00980">
    <property type="entry name" value="G_PROTEIN_RECEP_F3_2"/>
    <property type="match status" value="1"/>
</dbReference>
<evidence type="ECO:0000313" key="18">
    <source>
        <dbReference type="RefSeq" id="XP_025029246.1"/>
    </source>
</evidence>
<dbReference type="PANTHER" id="PTHR24061">
    <property type="entry name" value="CALCIUM-SENSING RECEPTOR-RELATED"/>
    <property type="match status" value="1"/>
</dbReference>
<dbReference type="Gene3D" id="3.40.50.2300">
    <property type="match status" value="2"/>
</dbReference>
<dbReference type="Pfam" id="PF07562">
    <property type="entry name" value="NCD3G"/>
    <property type="match status" value="1"/>
</dbReference>
<evidence type="ECO:0000256" key="6">
    <source>
        <dbReference type="ARBA" id="ARBA00023040"/>
    </source>
</evidence>
<feature type="transmembrane region" description="Helical" evidence="15">
    <location>
        <begin position="686"/>
        <end position="708"/>
    </location>
</feature>
<evidence type="ECO:0000313" key="17">
    <source>
        <dbReference type="Proteomes" id="UP000695026"/>
    </source>
</evidence>
<keyword evidence="3 15" id="KW-0812">Transmembrane</keyword>
<dbReference type="GO" id="GO:0050917">
    <property type="term" value="P:sensory perception of umami taste"/>
    <property type="evidence" value="ECO:0007669"/>
    <property type="project" value="TreeGrafter"/>
</dbReference>
<keyword evidence="5 15" id="KW-1133">Transmembrane helix</keyword>
<dbReference type="InterPro" id="IPR028082">
    <property type="entry name" value="Peripla_BP_I"/>
</dbReference>
<dbReference type="Pfam" id="PF01094">
    <property type="entry name" value="ANF_receptor"/>
    <property type="match status" value="1"/>
</dbReference>
<evidence type="ECO:0000256" key="11">
    <source>
        <dbReference type="ARBA" id="ARBA00038492"/>
    </source>
</evidence>
<feature type="transmembrane region" description="Helical" evidence="15">
    <location>
        <begin position="530"/>
        <end position="550"/>
    </location>
</feature>
<feature type="transmembrane region" description="Helical" evidence="15">
    <location>
        <begin position="650"/>
        <end position="674"/>
    </location>
</feature>
<feature type="transmembrane region" description="Helical" evidence="15">
    <location>
        <begin position="714"/>
        <end position="734"/>
    </location>
</feature>
<accession>A0A9F5J476</accession>
<evidence type="ECO:0000256" key="7">
    <source>
        <dbReference type="ARBA" id="ARBA00023136"/>
    </source>
</evidence>
<keyword evidence="2" id="KW-1003">Cell membrane</keyword>
<keyword evidence="4" id="KW-0732">Signal</keyword>
<dbReference type="InterPro" id="IPR001828">
    <property type="entry name" value="ANF_lig-bd_rcpt"/>
</dbReference>
<organism evidence="17 18">
    <name type="scientific">Python bivittatus</name>
    <name type="common">Burmese python</name>
    <name type="synonym">Python molurus bivittatus</name>
    <dbReference type="NCBI Taxonomy" id="176946"/>
    <lineage>
        <taxon>Eukaryota</taxon>
        <taxon>Metazoa</taxon>
        <taxon>Chordata</taxon>
        <taxon>Craniata</taxon>
        <taxon>Vertebrata</taxon>
        <taxon>Euteleostomi</taxon>
        <taxon>Lepidosauria</taxon>
        <taxon>Squamata</taxon>
        <taxon>Bifurcata</taxon>
        <taxon>Unidentata</taxon>
        <taxon>Episquamata</taxon>
        <taxon>Toxicofera</taxon>
        <taxon>Serpentes</taxon>
        <taxon>Henophidia</taxon>
        <taxon>Pythonidae</taxon>
        <taxon>Python</taxon>
    </lineage>
</organism>
<dbReference type="PANTHER" id="PTHR24061:SF435">
    <property type="entry name" value="TASTE RECEPTOR TYPE 1 MEMBER 3"/>
    <property type="match status" value="1"/>
</dbReference>
<dbReference type="InterPro" id="IPR017978">
    <property type="entry name" value="GPCR_3_C"/>
</dbReference>
<evidence type="ECO:0000256" key="1">
    <source>
        <dbReference type="ARBA" id="ARBA00004651"/>
    </source>
</evidence>
<evidence type="ECO:0000256" key="2">
    <source>
        <dbReference type="ARBA" id="ARBA00022475"/>
    </source>
</evidence>
<comment type="subunit">
    <text evidence="12">Forms homodimers or heterodimers with TAS1R1 and TAS1R2.</text>
</comment>
<keyword evidence="10" id="KW-0807">Transducer</keyword>
<keyword evidence="17" id="KW-1185">Reference proteome</keyword>
<dbReference type="Pfam" id="PF00003">
    <property type="entry name" value="7tm_3"/>
    <property type="match status" value="1"/>
</dbReference>
<comment type="similarity">
    <text evidence="11">Belongs to the G-protein coupled receptor 3 family. TAS1R subfamily.</text>
</comment>
<proteinExistence type="inferred from homology"/>
<keyword evidence="8 18" id="KW-0675">Receptor</keyword>
<feature type="domain" description="G-protein coupled receptors family 3 profile" evidence="16">
    <location>
        <begin position="492"/>
        <end position="756"/>
    </location>
</feature>
<name>A0A9F5J476_PYTBI</name>
<dbReference type="GO" id="GO:0033041">
    <property type="term" value="F:sweet taste receptor activity"/>
    <property type="evidence" value="ECO:0007669"/>
    <property type="project" value="TreeGrafter"/>
</dbReference>
<feature type="transmembrane region" description="Helical" evidence="15">
    <location>
        <begin position="562"/>
        <end position="584"/>
    </location>
</feature>
<evidence type="ECO:0000256" key="12">
    <source>
        <dbReference type="ARBA" id="ARBA00038762"/>
    </source>
</evidence>
<dbReference type="InterPro" id="IPR000068">
    <property type="entry name" value="GPCR_3_Ca_sens_rcpt-rel"/>
</dbReference>
<protein>
    <recommendedName>
        <fullName evidence="13">Taste receptor type 1 member 3</fullName>
    </recommendedName>
    <alternativeName>
        <fullName evidence="14">Sweet taste receptor T1R3</fullName>
    </alternativeName>
</protein>
<comment type="subcellular location">
    <subcellularLocation>
        <location evidence="1">Cell membrane</location>
        <topology evidence="1">Multi-pass membrane protein</topology>
    </subcellularLocation>
</comment>
<dbReference type="Gene3D" id="2.10.50.30">
    <property type="entry name" value="GPCR, family 3, nine cysteines domain"/>
    <property type="match status" value="1"/>
</dbReference>
<dbReference type="Proteomes" id="UP000695026">
    <property type="component" value="Unplaced"/>
</dbReference>
<evidence type="ECO:0000256" key="14">
    <source>
        <dbReference type="ARBA" id="ARBA00042614"/>
    </source>
</evidence>
<keyword evidence="7 15" id="KW-0472">Membrane</keyword>
<evidence type="ECO:0000256" key="3">
    <source>
        <dbReference type="ARBA" id="ARBA00022692"/>
    </source>
</evidence>